<gene>
    <name evidence="2" type="ORF">DWX03_02440</name>
    <name evidence="1" type="ORF">ERS852574_02188</name>
</gene>
<evidence type="ECO:0000313" key="1">
    <source>
        <dbReference type="EMBL" id="CUN02094.1"/>
    </source>
</evidence>
<reference evidence="1 3" key="1">
    <citation type="submission" date="2015-09" db="EMBL/GenBank/DDBJ databases">
        <authorList>
            <consortium name="Pathogen Informatics"/>
        </authorList>
    </citation>
    <scope>NUCLEOTIDE SEQUENCE [LARGE SCALE GENOMIC DNA]</scope>
    <source>
        <strain evidence="1 3">2789STDY5834962</strain>
    </source>
</reference>
<proteinExistence type="predicted"/>
<dbReference type="EMBL" id="CYXR01000016">
    <property type="protein sequence ID" value="CUN02094.1"/>
    <property type="molecule type" value="Genomic_DNA"/>
</dbReference>
<keyword evidence="4" id="KW-1185">Reference proteome</keyword>
<evidence type="ECO:0000313" key="2">
    <source>
        <dbReference type="EMBL" id="RGT92497.1"/>
    </source>
</evidence>
<evidence type="ECO:0000313" key="4">
    <source>
        <dbReference type="Proteomes" id="UP000283360"/>
    </source>
</evidence>
<dbReference type="Proteomes" id="UP000283360">
    <property type="component" value="Unassembled WGS sequence"/>
</dbReference>
<dbReference type="RefSeq" id="WP_008371948.1">
    <property type="nucleotide sequence ID" value="NZ_CP070062.1"/>
</dbReference>
<organism evidence="1 3">
    <name type="scientific">Coprococcus comes</name>
    <dbReference type="NCBI Taxonomy" id="410072"/>
    <lineage>
        <taxon>Bacteria</taxon>
        <taxon>Bacillati</taxon>
        <taxon>Bacillota</taxon>
        <taxon>Clostridia</taxon>
        <taxon>Lachnospirales</taxon>
        <taxon>Lachnospiraceae</taxon>
        <taxon>Coprococcus</taxon>
    </lineage>
</organism>
<dbReference type="AlphaFoldDB" id="A0A173THA7"/>
<protein>
    <submittedName>
        <fullName evidence="1">Uncharacterized protein</fullName>
    </submittedName>
</protein>
<name>A0A173THA7_9FIRM</name>
<dbReference type="Gene3D" id="1.20.1270.90">
    <property type="entry name" value="AF1782-like"/>
    <property type="match status" value="1"/>
</dbReference>
<dbReference type="Proteomes" id="UP000095727">
    <property type="component" value="Unassembled WGS sequence"/>
</dbReference>
<evidence type="ECO:0000313" key="3">
    <source>
        <dbReference type="Proteomes" id="UP000095727"/>
    </source>
</evidence>
<dbReference type="PROSITE" id="PS51257">
    <property type="entry name" value="PROKAR_LIPOPROTEIN"/>
    <property type="match status" value="1"/>
</dbReference>
<sequence>MNKHTNLTIVKRPKKTHRDRGTEIGSVLVILLACVVIGGGIYFVRQNLNGGKNTTQKVGDTITITPQKLDKTQLKALIDNTESINTETYTDESVNELKAAVEKGNTLLRGVPGQDAIEETYMEIVNAIQGLTKKDTQ</sequence>
<dbReference type="GeneID" id="92824101"/>
<dbReference type="EMBL" id="QRXJ01000002">
    <property type="protein sequence ID" value="RGT92497.1"/>
    <property type="molecule type" value="Genomic_DNA"/>
</dbReference>
<reference evidence="2 4" key="2">
    <citation type="submission" date="2018-08" db="EMBL/GenBank/DDBJ databases">
        <title>A genome reference for cultivated species of the human gut microbiota.</title>
        <authorList>
            <person name="Zou Y."/>
            <person name="Xue W."/>
            <person name="Luo G."/>
        </authorList>
    </citation>
    <scope>NUCLEOTIDE SEQUENCE [LARGE SCALE GENOMIC DNA]</scope>
    <source>
        <strain evidence="2 4">AF18-12LB</strain>
    </source>
</reference>
<accession>A0A173THA7</accession>